<accession>A0A177E773</accession>
<evidence type="ECO:0000313" key="3">
    <source>
        <dbReference type="Proteomes" id="UP000076964"/>
    </source>
</evidence>
<feature type="chain" id="PRO_5008060192" description="TonB C-terminal domain-containing protein" evidence="1">
    <location>
        <begin position="19"/>
        <end position="123"/>
    </location>
</feature>
<dbReference type="AlphaFoldDB" id="A0A177E773"/>
<proteinExistence type="predicted"/>
<protein>
    <recommendedName>
        <fullName evidence="4">TonB C-terminal domain-containing protein</fullName>
    </recommendedName>
</protein>
<name>A0A177E773_9BACT</name>
<gene>
    <name evidence="2" type="ORF">TH606_05860</name>
</gene>
<organism evidence="2 3">
    <name type="scientific">Thermodesulfatator autotrophicus</name>
    <dbReference type="NCBI Taxonomy" id="1795632"/>
    <lineage>
        <taxon>Bacteria</taxon>
        <taxon>Pseudomonadati</taxon>
        <taxon>Thermodesulfobacteriota</taxon>
        <taxon>Thermodesulfobacteria</taxon>
        <taxon>Thermodesulfobacteriales</taxon>
        <taxon>Thermodesulfatatoraceae</taxon>
        <taxon>Thermodesulfatator</taxon>
    </lineage>
</organism>
<dbReference type="STRING" id="1795632.TH606_05860"/>
<sequence>MRWLMFLIFLLWASVCQAMVLSQQEKNLYAAYFFAPERPPTTLGYVFTNFGPGNINFLERVDIVLDRDGKVAGVLLVYTPTDGFKRHVFLRDITGWMFQEVRPNARGKRVLIRIITSDELNRL</sequence>
<evidence type="ECO:0000256" key="1">
    <source>
        <dbReference type="SAM" id="SignalP"/>
    </source>
</evidence>
<keyword evidence="1" id="KW-0732">Signal</keyword>
<dbReference type="EMBL" id="LSFI01000023">
    <property type="protein sequence ID" value="OAG27638.1"/>
    <property type="molecule type" value="Genomic_DNA"/>
</dbReference>
<comment type="caution">
    <text evidence="2">The sequence shown here is derived from an EMBL/GenBank/DDBJ whole genome shotgun (WGS) entry which is preliminary data.</text>
</comment>
<feature type="signal peptide" evidence="1">
    <location>
        <begin position="1"/>
        <end position="18"/>
    </location>
</feature>
<evidence type="ECO:0000313" key="2">
    <source>
        <dbReference type="EMBL" id="OAG27638.1"/>
    </source>
</evidence>
<dbReference type="OrthoDB" id="9793339at2"/>
<keyword evidence="3" id="KW-1185">Reference proteome</keyword>
<dbReference type="RefSeq" id="WP_068541987.1">
    <property type="nucleotide sequence ID" value="NZ_LSFI01000023.1"/>
</dbReference>
<evidence type="ECO:0008006" key="4">
    <source>
        <dbReference type="Google" id="ProtNLM"/>
    </source>
</evidence>
<reference evidence="2 3" key="1">
    <citation type="submission" date="2016-02" db="EMBL/GenBank/DDBJ databases">
        <title>Draft genome sequence of Thermodesulfatator sp. S606.</title>
        <authorList>
            <person name="Lai Q."/>
            <person name="Cao J."/>
            <person name="Dupont S."/>
            <person name="Shao Z."/>
            <person name="Jebbar M."/>
            <person name="Alain K."/>
        </authorList>
    </citation>
    <scope>NUCLEOTIDE SEQUENCE [LARGE SCALE GENOMIC DNA]</scope>
    <source>
        <strain evidence="2 3">S606</strain>
    </source>
</reference>
<dbReference type="Proteomes" id="UP000076964">
    <property type="component" value="Unassembled WGS sequence"/>
</dbReference>